<evidence type="ECO:0000313" key="1">
    <source>
        <dbReference type="Proteomes" id="UP000036681"/>
    </source>
</evidence>
<protein>
    <submittedName>
        <fullName evidence="2">Ovule protein</fullName>
    </submittedName>
</protein>
<dbReference type="Proteomes" id="UP000036681">
    <property type="component" value="Unplaced"/>
</dbReference>
<organism evidence="1 2">
    <name type="scientific">Ascaris lumbricoides</name>
    <name type="common">Giant roundworm</name>
    <dbReference type="NCBI Taxonomy" id="6252"/>
    <lineage>
        <taxon>Eukaryota</taxon>
        <taxon>Metazoa</taxon>
        <taxon>Ecdysozoa</taxon>
        <taxon>Nematoda</taxon>
        <taxon>Chromadorea</taxon>
        <taxon>Rhabditida</taxon>
        <taxon>Spirurina</taxon>
        <taxon>Ascaridomorpha</taxon>
        <taxon>Ascaridoidea</taxon>
        <taxon>Ascarididae</taxon>
        <taxon>Ascaris</taxon>
    </lineage>
</organism>
<sequence length="91" mass="10572">MDAYSFIHSDPCFRKQQDCVLPFNVSFSTVQTYRKCCNCAITTNINFRAKLVRKLVRPSKRLHSLSSRQSPYVFSKTCIRRVASEEVYEIG</sequence>
<accession>A0A0M3HTH9</accession>
<dbReference type="WBParaSite" id="ALUE_0000594801-mRNA-1">
    <property type="protein sequence ID" value="ALUE_0000594801-mRNA-1"/>
    <property type="gene ID" value="ALUE_0000594801"/>
</dbReference>
<keyword evidence="1" id="KW-1185">Reference proteome</keyword>
<proteinExistence type="predicted"/>
<reference evidence="2" key="1">
    <citation type="submission" date="2017-02" db="UniProtKB">
        <authorList>
            <consortium name="WormBaseParasite"/>
        </authorList>
    </citation>
    <scope>IDENTIFICATION</scope>
</reference>
<name>A0A0M3HTH9_ASCLU</name>
<evidence type="ECO:0000313" key="2">
    <source>
        <dbReference type="WBParaSite" id="ALUE_0000594801-mRNA-1"/>
    </source>
</evidence>
<dbReference type="AlphaFoldDB" id="A0A0M3HTH9"/>